<feature type="domain" description="UPF3" evidence="9">
    <location>
        <begin position="58"/>
        <end position="213"/>
    </location>
</feature>
<evidence type="ECO:0000256" key="2">
    <source>
        <dbReference type="ARBA" id="ARBA00004496"/>
    </source>
</evidence>
<evidence type="ECO:0000256" key="3">
    <source>
        <dbReference type="ARBA" id="ARBA00005991"/>
    </source>
</evidence>
<dbReference type="SUPFAM" id="SSF54928">
    <property type="entry name" value="RNA-binding domain, RBD"/>
    <property type="match status" value="1"/>
</dbReference>
<dbReference type="GO" id="GO:0005737">
    <property type="term" value="C:cytoplasm"/>
    <property type="evidence" value="ECO:0007669"/>
    <property type="project" value="UniProtKB-SubCell"/>
</dbReference>
<dbReference type="AlphaFoldDB" id="A0A2G9SDJ7"/>
<dbReference type="PANTHER" id="PTHR13112">
    <property type="entry name" value="UPF3 REGULATOR OF NONSENSE TRANSCRIPTS-LIKE PROTEIN"/>
    <property type="match status" value="1"/>
</dbReference>
<feature type="compositionally biased region" description="Polar residues" evidence="8">
    <location>
        <begin position="1"/>
        <end position="21"/>
    </location>
</feature>
<dbReference type="GO" id="GO:0003729">
    <property type="term" value="F:mRNA binding"/>
    <property type="evidence" value="ECO:0007669"/>
    <property type="project" value="TreeGrafter"/>
</dbReference>
<keyword evidence="11" id="KW-1185">Reference proteome</keyword>
<dbReference type="InterPro" id="IPR005120">
    <property type="entry name" value="UPF3_dom"/>
</dbReference>
<feature type="compositionally biased region" description="Polar residues" evidence="8">
    <location>
        <begin position="421"/>
        <end position="433"/>
    </location>
</feature>
<evidence type="ECO:0000259" key="9">
    <source>
        <dbReference type="Pfam" id="PF03467"/>
    </source>
</evidence>
<dbReference type="GO" id="GO:0032991">
    <property type="term" value="C:protein-containing complex"/>
    <property type="evidence" value="ECO:0007669"/>
    <property type="project" value="UniProtKB-ARBA"/>
</dbReference>
<feature type="compositionally biased region" description="Basic and acidic residues" evidence="8">
    <location>
        <begin position="434"/>
        <end position="451"/>
    </location>
</feature>
<proteinExistence type="inferred from homology"/>
<dbReference type="OrthoDB" id="18087at2759"/>
<protein>
    <recommendedName>
        <fullName evidence="9">UPF3 domain-containing protein</fullName>
    </recommendedName>
</protein>
<keyword evidence="4" id="KW-0963">Cytoplasm</keyword>
<comment type="similarity">
    <text evidence="3">Belongs to the RENT3 family.</text>
</comment>
<dbReference type="InterPro" id="IPR035979">
    <property type="entry name" value="RBD_domain_sf"/>
</dbReference>
<dbReference type="GO" id="GO:0045727">
    <property type="term" value="P:positive regulation of translation"/>
    <property type="evidence" value="ECO:0007669"/>
    <property type="project" value="TreeGrafter"/>
</dbReference>
<reference evidence="11" key="1">
    <citation type="journal article" date="2017" name="Nat. Commun.">
        <title>The North American bullfrog draft genome provides insight into hormonal regulation of long noncoding RNA.</title>
        <authorList>
            <person name="Hammond S.A."/>
            <person name="Warren R.L."/>
            <person name="Vandervalk B.P."/>
            <person name="Kucuk E."/>
            <person name="Khan H."/>
            <person name="Gibb E.A."/>
            <person name="Pandoh P."/>
            <person name="Kirk H."/>
            <person name="Zhao Y."/>
            <person name="Jones M."/>
            <person name="Mungall A.J."/>
            <person name="Coope R."/>
            <person name="Pleasance S."/>
            <person name="Moore R.A."/>
            <person name="Holt R.A."/>
            <person name="Round J.M."/>
            <person name="Ohora S."/>
            <person name="Walle B.V."/>
            <person name="Veldhoen N."/>
            <person name="Helbing C.C."/>
            <person name="Birol I."/>
        </authorList>
    </citation>
    <scope>NUCLEOTIDE SEQUENCE [LARGE SCALE GENOMIC DNA]</scope>
</reference>
<sequence>MCNGNDVSSPPSCYTPHSSIRTMKEDKENTKPKERRGELSGLEDGDKPERVKEKKEVMSKVVIRRLPPSLTKEQLEEHLQPLPDHDYFEFFANDSSLFPHMYSRAYINFKSQEDIMLFRDRFDGYVFIDHRGQEYTAVVEFAPFQKVAKKKNKKKDSKTGTIEEVGAYALQLPSITKPNSNTILHTFFQRLRDEKREERRRRELERKRQREEERRKWKEDERRKRKDAEKQKKYEKTPDKELERSKDEPKIKLLRKPEKDDEQDSEKKFKAKKTEKETGREDRSSAVKRLDGDHAEKTKRCENEYVKDYREKDYRDKDFEQERRARREKEKHQYEEERRKQRDRYEKDRCFRRREDDYRKEREAVRERTRKDTSESQQATEKNERQSREEKKEDAAKRDRIRNKDRPAMQLYQPGARSRSRLTQCDKSPAKSSDLSEKKPEGETSDQCKGE</sequence>
<name>A0A2G9SDJ7_AQUCT</name>
<dbReference type="Pfam" id="PF03467">
    <property type="entry name" value="Smg4_UPF3"/>
    <property type="match status" value="1"/>
</dbReference>
<dbReference type="PANTHER" id="PTHR13112:SF1">
    <property type="entry name" value="REGULATOR OF NONSENSE TRANSCRIPTS 3B"/>
    <property type="match status" value="1"/>
</dbReference>
<dbReference type="GO" id="GO:0005730">
    <property type="term" value="C:nucleolus"/>
    <property type="evidence" value="ECO:0007669"/>
    <property type="project" value="TreeGrafter"/>
</dbReference>
<dbReference type="InterPro" id="IPR034979">
    <property type="entry name" value="UPF3B_RRM-like"/>
</dbReference>
<dbReference type="EMBL" id="KV924795">
    <property type="protein sequence ID" value="PIO38172.1"/>
    <property type="molecule type" value="Genomic_DNA"/>
</dbReference>
<evidence type="ECO:0000256" key="7">
    <source>
        <dbReference type="ARBA" id="ARBA00023242"/>
    </source>
</evidence>
<evidence type="ECO:0000256" key="5">
    <source>
        <dbReference type="ARBA" id="ARBA00022884"/>
    </source>
</evidence>
<dbReference type="FunFam" id="3.30.70.330:FF:000067">
    <property type="entry name" value="regulator of nonsense transcripts 3A isoform X2"/>
    <property type="match status" value="1"/>
</dbReference>
<feature type="region of interest" description="Disordered" evidence="8">
    <location>
        <begin position="1"/>
        <end position="54"/>
    </location>
</feature>
<dbReference type="InterPro" id="IPR039722">
    <property type="entry name" value="Upf3"/>
</dbReference>
<accession>A0A2G9SDJ7</accession>
<keyword evidence="7" id="KW-0539">Nucleus</keyword>
<feature type="region of interest" description="Disordered" evidence="8">
    <location>
        <begin position="198"/>
        <end position="451"/>
    </location>
</feature>
<dbReference type="Proteomes" id="UP000228934">
    <property type="component" value="Unassembled WGS sequence"/>
</dbReference>
<feature type="compositionally biased region" description="Basic and acidic residues" evidence="8">
    <location>
        <begin position="22"/>
        <end position="54"/>
    </location>
</feature>
<dbReference type="Gene3D" id="3.30.70.330">
    <property type="match status" value="1"/>
</dbReference>
<dbReference type="CDD" id="cd12728">
    <property type="entry name" value="RRM_like_Smg4_UPF3B"/>
    <property type="match status" value="1"/>
</dbReference>
<comment type="subcellular location">
    <subcellularLocation>
        <location evidence="2">Cytoplasm</location>
    </subcellularLocation>
    <subcellularLocation>
        <location evidence="1">Nucleus</location>
    </subcellularLocation>
</comment>
<keyword evidence="6" id="KW-0866">Nonsense-mediated mRNA decay</keyword>
<evidence type="ECO:0000256" key="6">
    <source>
        <dbReference type="ARBA" id="ARBA00023161"/>
    </source>
</evidence>
<feature type="compositionally biased region" description="Basic and acidic residues" evidence="8">
    <location>
        <begin position="381"/>
        <end position="407"/>
    </location>
</feature>
<organism evidence="10 11">
    <name type="scientific">Aquarana catesbeiana</name>
    <name type="common">American bullfrog</name>
    <name type="synonym">Rana catesbeiana</name>
    <dbReference type="NCBI Taxonomy" id="8400"/>
    <lineage>
        <taxon>Eukaryota</taxon>
        <taxon>Metazoa</taxon>
        <taxon>Chordata</taxon>
        <taxon>Craniata</taxon>
        <taxon>Vertebrata</taxon>
        <taxon>Euteleostomi</taxon>
        <taxon>Amphibia</taxon>
        <taxon>Batrachia</taxon>
        <taxon>Anura</taxon>
        <taxon>Neobatrachia</taxon>
        <taxon>Ranoidea</taxon>
        <taxon>Ranidae</taxon>
        <taxon>Aquarana</taxon>
    </lineage>
</organism>
<feature type="compositionally biased region" description="Basic and acidic residues" evidence="8">
    <location>
        <begin position="198"/>
        <end position="374"/>
    </location>
</feature>
<evidence type="ECO:0000256" key="4">
    <source>
        <dbReference type="ARBA" id="ARBA00022490"/>
    </source>
</evidence>
<dbReference type="InterPro" id="IPR012677">
    <property type="entry name" value="Nucleotide-bd_a/b_plait_sf"/>
</dbReference>
<gene>
    <name evidence="10" type="ORF">AB205_0021670</name>
</gene>
<evidence type="ECO:0000313" key="11">
    <source>
        <dbReference type="Proteomes" id="UP000228934"/>
    </source>
</evidence>
<dbReference type="GO" id="GO:0000184">
    <property type="term" value="P:nuclear-transcribed mRNA catabolic process, nonsense-mediated decay"/>
    <property type="evidence" value="ECO:0007669"/>
    <property type="project" value="UniProtKB-KW"/>
</dbReference>
<keyword evidence="5" id="KW-0694">RNA-binding</keyword>
<evidence type="ECO:0000256" key="8">
    <source>
        <dbReference type="SAM" id="MobiDB-lite"/>
    </source>
</evidence>
<evidence type="ECO:0000313" key="10">
    <source>
        <dbReference type="EMBL" id="PIO38172.1"/>
    </source>
</evidence>
<evidence type="ECO:0000256" key="1">
    <source>
        <dbReference type="ARBA" id="ARBA00004123"/>
    </source>
</evidence>